<dbReference type="Proteomes" id="UP000008366">
    <property type="component" value="Unassembled WGS sequence"/>
</dbReference>
<dbReference type="STRING" id="1184609.KILIM_058_00110"/>
<dbReference type="AlphaFoldDB" id="K6XEA5"/>
<evidence type="ECO:0000313" key="2">
    <source>
        <dbReference type="Proteomes" id="UP000008366"/>
    </source>
</evidence>
<sequence length="186" mass="19711">MPAPAAAARVGHSGRVNPLLPPLLSCARDIERHVAAAGWDQPARLFALVPTAQLRAAQPHLAQLSEEDDDALSAIEQEDLPPADSVETLLAQLAWPPEVDGIALAVERIVLPPQAQADLPRTDAEALAAVAQHPDRQDVRLLVAVRRDGSATCLLRQRAHDSDDQVAVGQDIAPGLVEALSATLQD</sequence>
<organism evidence="1 2">
    <name type="scientific">Kineosphaera limosa NBRC 100340</name>
    <dbReference type="NCBI Taxonomy" id="1184609"/>
    <lineage>
        <taxon>Bacteria</taxon>
        <taxon>Bacillati</taxon>
        <taxon>Actinomycetota</taxon>
        <taxon>Actinomycetes</taxon>
        <taxon>Micrococcales</taxon>
        <taxon>Dermatophilaceae</taxon>
        <taxon>Kineosphaera</taxon>
    </lineage>
</organism>
<keyword evidence="2" id="KW-1185">Reference proteome</keyword>
<accession>K6XEA5</accession>
<name>K6XEA5_9MICO</name>
<proteinExistence type="predicted"/>
<dbReference type="eggNOG" id="ENOG5032TUF">
    <property type="taxonomic scope" value="Bacteria"/>
</dbReference>
<dbReference type="InterPro" id="IPR047681">
    <property type="entry name" value="PPA1309-like"/>
</dbReference>
<gene>
    <name evidence="1" type="ORF">KILIM_058_00110</name>
</gene>
<protein>
    <submittedName>
        <fullName evidence="1">Uncharacterized protein</fullName>
    </submittedName>
</protein>
<dbReference type="NCBIfam" id="NF040618">
    <property type="entry name" value="PPA1309_fam"/>
    <property type="match status" value="1"/>
</dbReference>
<evidence type="ECO:0000313" key="1">
    <source>
        <dbReference type="EMBL" id="GAB97159.1"/>
    </source>
</evidence>
<reference evidence="1 2" key="1">
    <citation type="submission" date="2012-08" db="EMBL/GenBank/DDBJ databases">
        <title>Whole genome shotgun sequence of Kineosphaera limosa NBRC 100340.</title>
        <authorList>
            <person name="Yoshida I."/>
            <person name="Isaki S."/>
            <person name="Hosoyama A."/>
            <person name="Tsuchikane K."/>
            <person name="Katsumata H."/>
            <person name="Ando Y."/>
            <person name="Ohji S."/>
            <person name="Hamada M."/>
            <person name="Tamura T."/>
            <person name="Yamazoe A."/>
            <person name="Yamazaki S."/>
            <person name="Fujita N."/>
        </authorList>
    </citation>
    <scope>NUCLEOTIDE SEQUENCE [LARGE SCALE GENOMIC DNA]</scope>
    <source>
        <strain evidence="1 2">NBRC 100340</strain>
    </source>
</reference>
<dbReference type="EMBL" id="BAHD01000058">
    <property type="protein sequence ID" value="GAB97159.1"/>
    <property type="molecule type" value="Genomic_DNA"/>
</dbReference>
<comment type="caution">
    <text evidence="1">The sequence shown here is derived from an EMBL/GenBank/DDBJ whole genome shotgun (WGS) entry which is preliminary data.</text>
</comment>